<keyword evidence="2" id="KW-0378">Hydrolase</keyword>
<dbReference type="Pfam" id="PF01844">
    <property type="entry name" value="HNH"/>
    <property type="match status" value="1"/>
</dbReference>
<dbReference type="GO" id="GO:0008270">
    <property type="term" value="F:zinc ion binding"/>
    <property type="evidence" value="ECO:0007669"/>
    <property type="project" value="InterPro"/>
</dbReference>
<organism evidence="2 3">
    <name type="scientific">Hymenobacter jejuensis</name>
    <dbReference type="NCBI Taxonomy" id="2502781"/>
    <lineage>
        <taxon>Bacteria</taxon>
        <taxon>Pseudomonadati</taxon>
        <taxon>Bacteroidota</taxon>
        <taxon>Cytophagia</taxon>
        <taxon>Cytophagales</taxon>
        <taxon>Hymenobacteraceae</taxon>
        <taxon>Hymenobacter</taxon>
    </lineage>
</organism>
<dbReference type="AlphaFoldDB" id="A0A5B8A5V9"/>
<feature type="domain" description="YDG" evidence="1">
    <location>
        <begin position="1"/>
        <end position="125"/>
    </location>
</feature>
<evidence type="ECO:0000259" key="1">
    <source>
        <dbReference type="PROSITE" id="PS51015"/>
    </source>
</evidence>
<dbReference type="EMBL" id="CP040896">
    <property type="protein sequence ID" value="QDA62629.1"/>
    <property type="molecule type" value="Genomic_DNA"/>
</dbReference>
<protein>
    <submittedName>
        <fullName evidence="2">HNH endonuclease</fullName>
    </submittedName>
</protein>
<evidence type="ECO:0000313" key="3">
    <source>
        <dbReference type="Proteomes" id="UP000305398"/>
    </source>
</evidence>
<dbReference type="InterPro" id="IPR002711">
    <property type="entry name" value="HNH"/>
</dbReference>
<accession>A0A5B8A5V9</accession>
<keyword evidence="3" id="KW-1185">Reference proteome</keyword>
<dbReference type="PROSITE" id="PS51015">
    <property type="entry name" value="YDG"/>
    <property type="match status" value="1"/>
</dbReference>
<dbReference type="InterPro" id="IPR003105">
    <property type="entry name" value="SRA_YDG"/>
</dbReference>
<proteinExistence type="predicted"/>
<sequence length="210" mass="23773">MNFQVGGEVSVILMSLRKGAPYADRIENNGDVLIYEGHDVPKNESANPKTVNQPMVLPSGRLTQNGKFFQAAEGYKNGRSPELVKVYEKIKDGIWVYNGVFELIDSWIEKSKSEARNVFKFKLHVTDRSIDQKNKRVEELKDIGHNRLIPTSVKLEVWKRDNGKCIQCGSADNLHFDHILPFSKGGTSLRADNIQLLCARHNLQKSSHII</sequence>
<keyword evidence="2" id="KW-0540">Nuclease</keyword>
<dbReference type="Proteomes" id="UP000305398">
    <property type="component" value="Chromosome"/>
</dbReference>
<dbReference type="CDD" id="cd00085">
    <property type="entry name" value="HNHc"/>
    <property type="match status" value="1"/>
</dbReference>
<dbReference type="Gene3D" id="1.10.30.50">
    <property type="match status" value="1"/>
</dbReference>
<reference evidence="2 3" key="1">
    <citation type="submission" date="2019-06" db="EMBL/GenBank/DDBJ databases">
        <authorList>
            <person name="Srinivasan S."/>
        </authorList>
    </citation>
    <scope>NUCLEOTIDE SEQUENCE [LARGE SCALE GENOMIC DNA]</scope>
    <source>
        <strain evidence="2 3">17J68-5</strain>
    </source>
</reference>
<dbReference type="SMART" id="SM00507">
    <property type="entry name" value="HNHc"/>
    <property type="match status" value="1"/>
</dbReference>
<dbReference type="GO" id="GO:0003676">
    <property type="term" value="F:nucleic acid binding"/>
    <property type="evidence" value="ECO:0007669"/>
    <property type="project" value="InterPro"/>
</dbReference>
<name>A0A5B8A5V9_9BACT</name>
<dbReference type="GO" id="GO:0004519">
    <property type="term" value="F:endonuclease activity"/>
    <property type="evidence" value="ECO:0007669"/>
    <property type="project" value="UniProtKB-KW"/>
</dbReference>
<dbReference type="KEGG" id="hyj:FHG12_17385"/>
<keyword evidence="2" id="KW-0255">Endonuclease</keyword>
<dbReference type="OrthoDB" id="9764212at2"/>
<gene>
    <name evidence="2" type="ORF">FHG12_17385</name>
</gene>
<evidence type="ECO:0000313" key="2">
    <source>
        <dbReference type="EMBL" id="QDA62629.1"/>
    </source>
</evidence>
<dbReference type="InterPro" id="IPR003615">
    <property type="entry name" value="HNH_nuc"/>
</dbReference>